<dbReference type="Gene3D" id="3.40.190.10">
    <property type="entry name" value="Periplasmic binding protein-like II"/>
    <property type="match status" value="1"/>
</dbReference>
<dbReference type="InterPro" id="IPR006059">
    <property type="entry name" value="SBP"/>
</dbReference>
<dbReference type="Pfam" id="PF01547">
    <property type="entry name" value="SBP_bac_1"/>
    <property type="match status" value="1"/>
</dbReference>
<keyword evidence="3" id="KW-0472">Membrane</keyword>
<keyword evidence="5" id="KW-0449">Lipoprotein</keyword>
<evidence type="ECO:0000313" key="8">
    <source>
        <dbReference type="Proteomes" id="UP000287605"/>
    </source>
</evidence>
<evidence type="ECO:0000313" key="7">
    <source>
        <dbReference type="EMBL" id="RSU14389.1"/>
    </source>
</evidence>
<evidence type="ECO:0000256" key="3">
    <source>
        <dbReference type="ARBA" id="ARBA00023136"/>
    </source>
</evidence>
<dbReference type="PROSITE" id="PS51257">
    <property type="entry name" value="PROKAR_LIPOPROTEIN"/>
    <property type="match status" value="1"/>
</dbReference>
<keyword evidence="1" id="KW-1003">Cell membrane</keyword>
<keyword evidence="2 6" id="KW-0732">Signal</keyword>
<evidence type="ECO:0008006" key="9">
    <source>
        <dbReference type="Google" id="ProtNLM"/>
    </source>
</evidence>
<dbReference type="PANTHER" id="PTHR43649">
    <property type="entry name" value="ARABINOSE-BINDING PROTEIN-RELATED"/>
    <property type="match status" value="1"/>
</dbReference>
<dbReference type="RefSeq" id="WP_126807401.1">
    <property type="nucleotide sequence ID" value="NZ_NGKA01000003.1"/>
</dbReference>
<evidence type="ECO:0000256" key="2">
    <source>
        <dbReference type="ARBA" id="ARBA00022729"/>
    </source>
</evidence>
<evidence type="ECO:0000256" key="1">
    <source>
        <dbReference type="ARBA" id="ARBA00022475"/>
    </source>
</evidence>
<evidence type="ECO:0000256" key="6">
    <source>
        <dbReference type="SAM" id="SignalP"/>
    </source>
</evidence>
<comment type="caution">
    <text evidence="7">The sequence shown here is derived from an EMBL/GenBank/DDBJ whole genome shotgun (WGS) entry which is preliminary data.</text>
</comment>
<proteinExistence type="predicted"/>
<dbReference type="Proteomes" id="UP000287605">
    <property type="component" value="Unassembled WGS sequence"/>
</dbReference>
<dbReference type="AlphaFoldDB" id="A0A430B268"/>
<keyword evidence="4" id="KW-0564">Palmitate</keyword>
<name>A0A430B268_9ENTE</name>
<feature type="signal peptide" evidence="6">
    <location>
        <begin position="1"/>
        <end position="25"/>
    </location>
</feature>
<dbReference type="SUPFAM" id="SSF53850">
    <property type="entry name" value="Periplasmic binding protein-like II"/>
    <property type="match status" value="1"/>
</dbReference>
<evidence type="ECO:0000256" key="4">
    <source>
        <dbReference type="ARBA" id="ARBA00023139"/>
    </source>
</evidence>
<reference evidence="7 8" key="1">
    <citation type="submission" date="2017-05" db="EMBL/GenBank/DDBJ databases">
        <title>Vagococcus spp. assemblies.</title>
        <authorList>
            <person name="Gulvik C.A."/>
        </authorList>
    </citation>
    <scope>NUCLEOTIDE SEQUENCE [LARGE SCALE GENOMIC DNA]</scope>
    <source>
        <strain evidence="7 8">CCUG 51432</strain>
    </source>
</reference>
<dbReference type="InterPro" id="IPR050490">
    <property type="entry name" value="Bact_solute-bd_prot1"/>
</dbReference>
<organism evidence="7 8">
    <name type="scientific">Vagococcus elongatus</name>
    <dbReference type="NCBI Taxonomy" id="180344"/>
    <lineage>
        <taxon>Bacteria</taxon>
        <taxon>Bacillati</taxon>
        <taxon>Bacillota</taxon>
        <taxon>Bacilli</taxon>
        <taxon>Lactobacillales</taxon>
        <taxon>Enterococcaceae</taxon>
        <taxon>Vagococcus</taxon>
    </lineage>
</organism>
<gene>
    <name evidence="7" type="ORF">CBF29_03575</name>
</gene>
<dbReference type="OrthoDB" id="2060074at2"/>
<dbReference type="EMBL" id="NGKA01000003">
    <property type="protein sequence ID" value="RSU14389.1"/>
    <property type="molecule type" value="Genomic_DNA"/>
</dbReference>
<accession>A0A430B268</accession>
<sequence length="413" mass="46373">MMRRKVFIPLVMAMLCLLTACGSKEKEGQDQKASLTIWGDADNQAVLEPAFTKINEKFSEENPDIKINYQYSGSLDSINVALQSDSLPDLFWVQGNKSTKMAEMAKNGYLLPIEDQNYDRFTDEALEYGTVDGKIYCSLPSFISFVTFYYNKDIFDEAGVKVPTTWEEFVKVSETLKEKNVTPIALGGNGDFDRYWYIQATAASLSTNDIESIMENGAQGDWEELADVFDNFQKFSEDGMFGKDFISTDGNGAKLQFTNGQAAMTVDGTWNSKSYFESGMNIGTFNLPGKDGKKYAQSGPNNMNTYAISKKTKHPQAAMKYIEFLNSKEAQQIIADETGEVPMYKDIEIQDEKVKMLGDFDEVGSNIYNKFSQIATETSKPQDLLLTSILPDLMQNKIDSKQAVDLLKEELEK</sequence>
<feature type="chain" id="PRO_5019382323" description="Sugar ABC transporter substrate-binding protein" evidence="6">
    <location>
        <begin position="26"/>
        <end position="413"/>
    </location>
</feature>
<keyword evidence="8" id="KW-1185">Reference proteome</keyword>
<dbReference type="PANTHER" id="PTHR43649:SF33">
    <property type="entry name" value="POLYGALACTURONAN_RHAMNOGALACTURONAN-BINDING PROTEIN YTCQ"/>
    <property type="match status" value="1"/>
</dbReference>
<dbReference type="CDD" id="cd13585">
    <property type="entry name" value="PBP2_TMBP_like"/>
    <property type="match status" value="1"/>
</dbReference>
<protein>
    <recommendedName>
        <fullName evidence="9">Sugar ABC transporter substrate-binding protein</fullName>
    </recommendedName>
</protein>
<evidence type="ECO:0000256" key="5">
    <source>
        <dbReference type="ARBA" id="ARBA00023288"/>
    </source>
</evidence>